<protein>
    <recommendedName>
        <fullName evidence="5">GDP-L-fucose synthase</fullName>
        <ecNumber evidence="5">1.1.1.271</ecNumber>
    </recommendedName>
    <alternativeName>
        <fullName evidence="5">GDP-4-keto-6-deoxy-D-mannose-3,5-epimerase-4-reductase</fullName>
    </alternativeName>
</protein>
<name>A0ABU2LWT8_9ACTN</name>
<feature type="domain" description="NAD-dependent epimerase/dehydratase" evidence="6">
    <location>
        <begin position="11"/>
        <end position="241"/>
    </location>
</feature>
<dbReference type="SUPFAM" id="SSF51735">
    <property type="entry name" value="NAD(P)-binding Rossmann-fold domains"/>
    <property type="match status" value="1"/>
</dbReference>
<dbReference type="EMBL" id="JAVREM010000053">
    <property type="protein sequence ID" value="MDT0322061.1"/>
    <property type="molecule type" value="Genomic_DNA"/>
</dbReference>
<feature type="binding site" evidence="5">
    <location>
        <begin position="167"/>
        <end position="170"/>
    </location>
    <ligand>
        <name>NADP(+)</name>
        <dbReference type="ChEBI" id="CHEBI:58349"/>
    </ligand>
</feature>
<organism evidence="7 8">
    <name type="scientific">Streptomyces millisiae</name>
    <dbReference type="NCBI Taxonomy" id="3075542"/>
    <lineage>
        <taxon>Bacteria</taxon>
        <taxon>Bacillati</taxon>
        <taxon>Actinomycetota</taxon>
        <taxon>Actinomycetes</taxon>
        <taxon>Kitasatosporales</taxon>
        <taxon>Streptomycetaceae</taxon>
        <taxon>Streptomyces</taxon>
    </lineage>
</organism>
<keyword evidence="2 5" id="KW-0521">NADP</keyword>
<evidence type="ECO:0000313" key="7">
    <source>
        <dbReference type="EMBL" id="MDT0322061.1"/>
    </source>
</evidence>
<dbReference type="Pfam" id="PF01370">
    <property type="entry name" value="Epimerase"/>
    <property type="match status" value="1"/>
</dbReference>
<keyword evidence="3 5" id="KW-0560">Oxidoreductase</keyword>
<evidence type="ECO:0000259" key="6">
    <source>
        <dbReference type="Pfam" id="PF01370"/>
    </source>
</evidence>
<dbReference type="Gene3D" id="3.90.25.10">
    <property type="entry name" value="UDP-galactose 4-epimerase, domain 1"/>
    <property type="match status" value="1"/>
</dbReference>
<dbReference type="InterPro" id="IPR001509">
    <property type="entry name" value="Epimerase_deHydtase"/>
</dbReference>
<feature type="binding site" evidence="5">
    <location>
        <position position="183"/>
    </location>
    <ligand>
        <name>NADP(+)</name>
        <dbReference type="ChEBI" id="CHEBI:58349"/>
    </ligand>
</feature>
<keyword evidence="4 5" id="KW-0413">Isomerase</keyword>
<feature type="binding site" evidence="5">
    <location>
        <position position="273"/>
    </location>
    <ligand>
        <name>substrate</name>
    </ligand>
</feature>
<dbReference type="InterPro" id="IPR036291">
    <property type="entry name" value="NAD(P)-bd_dom_sf"/>
</dbReference>
<evidence type="ECO:0000256" key="1">
    <source>
        <dbReference type="ARBA" id="ARBA00005959"/>
    </source>
</evidence>
<dbReference type="Proteomes" id="UP001183420">
    <property type="component" value="Unassembled WGS sequence"/>
</dbReference>
<dbReference type="PANTHER" id="PTHR43238:SF1">
    <property type="entry name" value="GDP-L-FUCOSE SYNTHASE"/>
    <property type="match status" value="1"/>
</dbReference>
<feature type="binding site" evidence="5">
    <location>
        <position position="206"/>
    </location>
    <ligand>
        <name>substrate</name>
    </ligand>
</feature>
<dbReference type="PANTHER" id="PTHR43238">
    <property type="entry name" value="GDP-L-FUCOSE SYNTHASE"/>
    <property type="match status" value="1"/>
</dbReference>
<gene>
    <name evidence="5" type="primary">fcl</name>
    <name evidence="7" type="ORF">RNC47_27385</name>
</gene>
<comment type="catalytic activity">
    <reaction evidence="5">
        <text>GDP-beta-L-fucose + NADP(+) = GDP-4-dehydro-alpha-D-rhamnose + NADPH + H(+)</text>
        <dbReference type="Rhea" id="RHEA:18885"/>
        <dbReference type="ChEBI" id="CHEBI:15378"/>
        <dbReference type="ChEBI" id="CHEBI:57273"/>
        <dbReference type="ChEBI" id="CHEBI:57783"/>
        <dbReference type="ChEBI" id="CHEBI:57964"/>
        <dbReference type="ChEBI" id="CHEBI:58349"/>
        <dbReference type="EC" id="1.1.1.271"/>
    </reaction>
</comment>
<dbReference type="Gene3D" id="3.40.50.720">
    <property type="entry name" value="NAD(P)-binding Rossmann-like Domain"/>
    <property type="match status" value="1"/>
</dbReference>
<feature type="binding site" evidence="5">
    <location>
        <begin position="109"/>
        <end position="112"/>
    </location>
    <ligand>
        <name>NADP(+)</name>
        <dbReference type="ChEBI" id="CHEBI:58349"/>
    </ligand>
</feature>
<feature type="active site" description="Proton donor/acceptor" evidence="5">
    <location>
        <position position="140"/>
    </location>
</feature>
<keyword evidence="8" id="KW-1185">Reference proteome</keyword>
<accession>A0ABU2LWT8</accession>
<feature type="binding site" evidence="5">
    <location>
        <position position="191"/>
    </location>
    <ligand>
        <name>substrate</name>
    </ligand>
</feature>
<dbReference type="InterPro" id="IPR028614">
    <property type="entry name" value="GDP_fucose/colitose_synth"/>
</dbReference>
<comment type="caution">
    <text evidence="7">The sequence shown here is derived from an EMBL/GenBank/DDBJ whole genome shotgun (WGS) entry which is preliminary data.</text>
</comment>
<evidence type="ECO:0000256" key="2">
    <source>
        <dbReference type="ARBA" id="ARBA00022857"/>
    </source>
</evidence>
<evidence type="ECO:0000313" key="8">
    <source>
        <dbReference type="Proteomes" id="UP001183420"/>
    </source>
</evidence>
<dbReference type="HAMAP" id="MF_00956">
    <property type="entry name" value="GDP_fucose_synth"/>
    <property type="match status" value="1"/>
</dbReference>
<feature type="binding site" evidence="5">
    <location>
        <position position="213"/>
    </location>
    <ligand>
        <name>substrate</name>
    </ligand>
</feature>
<evidence type="ECO:0000256" key="3">
    <source>
        <dbReference type="ARBA" id="ARBA00023002"/>
    </source>
</evidence>
<evidence type="ECO:0000256" key="5">
    <source>
        <dbReference type="HAMAP-Rule" id="MF_00956"/>
    </source>
</evidence>
<proteinExistence type="inferred from homology"/>
<feature type="site" description="Important for catalytic activity" evidence="5">
    <location>
        <position position="113"/>
    </location>
</feature>
<comment type="similarity">
    <text evidence="1 5">Belongs to the NAD(P)-dependent epimerase/dehydratase family. Fucose synthase subfamily.</text>
</comment>
<dbReference type="RefSeq" id="WP_311602469.1">
    <property type="nucleotide sequence ID" value="NZ_JAVREM010000053.1"/>
</dbReference>
<keyword evidence="5" id="KW-0511">Multifunctional enzyme</keyword>
<sequence>MTTLLPPDARIFVAGHRGLAGSAIARQLTEQGYEVLTRTRAELDLRDADATLRFLRDTRPDAVVLAAATVGGILANDRYPVPFLEDNLRIQLSVIAGAHAAGVDRLLFLGSSCIYPKHAPQPITEDALLTGPLEPTNEPYALAKIAGISQVRSYRRQFGRSYVVALPTNLYGPGDTFDPENSHVLPALIRRFHEAKRDGREEVTLWGTGTPRREFLHSDDLGRACVTLLREYDGDSPVNVGVGEDLTIAELAAVIAEAVGFTGRIAWDPSKPDGTPRKLLDVSRLAALGFTPRTPLPRGVRETYEWWLGEGAAGERPRHYATVPAPARTGHQ</sequence>
<reference evidence="8" key="1">
    <citation type="submission" date="2023-07" db="EMBL/GenBank/DDBJ databases">
        <title>30 novel species of actinomycetes from the DSMZ collection.</title>
        <authorList>
            <person name="Nouioui I."/>
        </authorList>
    </citation>
    <scope>NUCLEOTIDE SEQUENCE [LARGE SCALE GENOMIC DNA]</scope>
    <source>
        <strain evidence="8">DSM 44918</strain>
    </source>
</reference>
<comment type="pathway">
    <text evidence="5">Nucleotide-sugar biosynthesis; GDP-L-fucose biosynthesis via de novo pathway; GDP-L-fucose from GDP-alpha-D-mannose: step 2/2.</text>
</comment>
<comment type="function">
    <text evidence="5">Catalyzes the two-step NADP-dependent conversion of GDP-4-dehydro-6-deoxy-D-mannose to GDP-fucose, involving an epimerase and a reductase reaction.</text>
</comment>
<feature type="site" description="Important for catalytic activity" evidence="5">
    <location>
        <position position="111"/>
    </location>
</feature>
<dbReference type="EC" id="1.1.1.271" evidence="5"/>
<feature type="binding site" evidence="5">
    <location>
        <position position="144"/>
    </location>
    <ligand>
        <name>NADP(+)</name>
        <dbReference type="ChEBI" id="CHEBI:58349"/>
    </ligand>
</feature>
<dbReference type="CDD" id="cd05239">
    <property type="entry name" value="GDP_FS_SDR_e"/>
    <property type="match status" value="1"/>
</dbReference>
<feature type="binding site" evidence="5">
    <location>
        <begin position="15"/>
        <end position="21"/>
    </location>
    <ligand>
        <name>NADP(+)</name>
        <dbReference type="ChEBI" id="CHEBI:58349"/>
    </ligand>
</feature>
<evidence type="ECO:0000256" key="4">
    <source>
        <dbReference type="ARBA" id="ARBA00023235"/>
    </source>
</evidence>